<gene>
    <name evidence="1" type="ORF">T02_10207</name>
</gene>
<organism evidence="1 2">
    <name type="scientific">Trichinella nativa</name>
    <dbReference type="NCBI Taxonomy" id="6335"/>
    <lineage>
        <taxon>Eukaryota</taxon>
        <taxon>Metazoa</taxon>
        <taxon>Ecdysozoa</taxon>
        <taxon>Nematoda</taxon>
        <taxon>Enoplea</taxon>
        <taxon>Dorylaimia</taxon>
        <taxon>Trichinellida</taxon>
        <taxon>Trichinellidae</taxon>
        <taxon>Trichinella</taxon>
    </lineage>
</organism>
<evidence type="ECO:0000313" key="1">
    <source>
        <dbReference type="EMBL" id="KRZ46471.1"/>
    </source>
</evidence>
<proteinExistence type="predicted"/>
<evidence type="ECO:0000313" key="2">
    <source>
        <dbReference type="Proteomes" id="UP000054721"/>
    </source>
</evidence>
<keyword evidence="2" id="KW-1185">Reference proteome</keyword>
<name>A0A0V1KGW2_9BILA</name>
<accession>A0A0V1KGW2</accession>
<protein>
    <submittedName>
        <fullName evidence="1">Uncharacterized protein</fullName>
    </submittedName>
</protein>
<dbReference type="AlphaFoldDB" id="A0A0V1KGW2"/>
<comment type="caution">
    <text evidence="1">The sequence shown here is derived from an EMBL/GenBank/DDBJ whole genome shotgun (WGS) entry which is preliminary data.</text>
</comment>
<dbReference type="EMBL" id="JYDW01003259">
    <property type="protein sequence ID" value="KRZ46471.1"/>
    <property type="molecule type" value="Genomic_DNA"/>
</dbReference>
<sequence>MSAFICYLTFSCPDPWDSRTGTEELPVLYP</sequence>
<dbReference type="Proteomes" id="UP000054721">
    <property type="component" value="Unassembled WGS sequence"/>
</dbReference>
<reference evidence="1 2" key="1">
    <citation type="submission" date="2015-05" db="EMBL/GenBank/DDBJ databases">
        <title>Evolution of Trichinella species and genotypes.</title>
        <authorList>
            <person name="Korhonen P.K."/>
            <person name="Edoardo P."/>
            <person name="Giuseppe L.R."/>
            <person name="Gasser R.B."/>
        </authorList>
    </citation>
    <scope>NUCLEOTIDE SEQUENCE [LARGE SCALE GENOMIC DNA]</scope>
    <source>
        <strain evidence="1">ISS10</strain>
    </source>
</reference>